<dbReference type="PANTHER" id="PTHR12546:SF33">
    <property type="entry name" value="SPERM VESICLE FUSION PROTEIN FER-1"/>
    <property type="match status" value="1"/>
</dbReference>
<comment type="caution">
    <text evidence="6">The sequence shown here is derived from an EMBL/GenBank/DDBJ whole genome shotgun (WGS) entry which is preliminary data.</text>
</comment>
<evidence type="ECO:0000256" key="3">
    <source>
        <dbReference type="ARBA" id="ARBA00022737"/>
    </source>
</evidence>
<dbReference type="PROSITE" id="PS00022">
    <property type="entry name" value="EGF_1"/>
    <property type="match status" value="1"/>
</dbReference>
<dbReference type="SUPFAM" id="SSF49562">
    <property type="entry name" value="C2 domain (Calcium/lipid-binding domain, CaLB)"/>
    <property type="match status" value="1"/>
</dbReference>
<proteinExistence type="predicted"/>
<name>A0A7D9DNA4_PARCT</name>
<dbReference type="InterPro" id="IPR036056">
    <property type="entry name" value="Fibrinogen-like_C"/>
</dbReference>
<keyword evidence="2" id="KW-0812">Transmembrane</keyword>
<dbReference type="PANTHER" id="PTHR12546">
    <property type="entry name" value="FER-1-LIKE"/>
    <property type="match status" value="1"/>
</dbReference>
<evidence type="ECO:0000256" key="2">
    <source>
        <dbReference type="ARBA" id="ARBA00022692"/>
    </source>
</evidence>
<dbReference type="GO" id="GO:0007009">
    <property type="term" value="P:plasma membrane organization"/>
    <property type="evidence" value="ECO:0007669"/>
    <property type="project" value="TreeGrafter"/>
</dbReference>
<dbReference type="PROSITE" id="PS01186">
    <property type="entry name" value="EGF_2"/>
    <property type="match status" value="1"/>
</dbReference>
<reference evidence="6" key="1">
    <citation type="submission" date="2020-04" db="EMBL/GenBank/DDBJ databases">
        <authorList>
            <person name="Alioto T."/>
            <person name="Alioto T."/>
            <person name="Gomez Garrido J."/>
        </authorList>
    </citation>
    <scope>NUCLEOTIDE SEQUENCE</scope>
    <source>
        <strain evidence="6">A484AB</strain>
    </source>
</reference>
<evidence type="ECO:0000256" key="5">
    <source>
        <dbReference type="ARBA" id="ARBA00023136"/>
    </source>
</evidence>
<dbReference type="InterPro" id="IPR000742">
    <property type="entry name" value="EGF"/>
</dbReference>
<keyword evidence="4" id="KW-1133">Transmembrane helix</keyword>
<comment type="subcellular location">
    <subcellularLocation>
        <location evidence="1">Membrane</location>
        <topology evidence="1">Single-pass membrane protein</topology>
    </subcellularLocation>
</comment>
<evidence type="ECO:0000313" key="7">
    <source>
        <dbReference type="Proteomes" id="UP001152795"/>
    </source>
</evidence>
<keyword evidence="5" id="KW-0472">Membrane</keyword>
<dbReference type="EMBL" id="CACRXK020001389">
    <property type="protein sequence ID" value="CAB3988826.1"/>
    <property type="molecule type" value="Genomic_DNA"/>
</dbReference>
<keyword evidence="3" id="KW-0677">Repeat</keyword>
<dbReference type="GO" id="GO:0016020">
    <property type="term" value="C:membrane"/>
    <property type="evidence" value="ECO:0007669"/>
    <property type="project" value="UniProtKB-SubCell"/>
</dbReference>
<dbReference type="SMART" id="SM00239">
    <property type="entry name" value="C2"/>
    <property type="match status" value="2"/>
</dbReference>
<evidence type="ECO:0000313" key="6">
    <source>
        <dbReference type="EMBL" id="CAB3988826.1"/>
    </source>
</evidence>
<dbReference type="PROSITE" id="PS50004">
    <property type="entry name" value="C2"/>
    <property type="match status" value="1"/>
</dbReference>
<organism evidence="6 7">
    <name type="scientific">Paramuricea clavata</name>
    <name type="common">Red gorgonian</name>
    <name type="synonym">Violescent sea-whip</name>
    <dbReference type="NCBI Taxonomy" id="317549"/>
    <lineage>
        <taxon>Eukaryota</taxon>
        <taxon>Metazoa</taxon>
        <taxon>Cnidaria</taxon>
        <taxon>Anthozoa</taxon>
        <taxon>Octocorallia</taxon>
        <taxon>Malacalcyonacea</taxon>
        <taxon>Plexauridae</taxon>
        <taxon>Paramuricea</taxon>
    </lineage>
</organism>
<evidence type="ECO:0000256" key="4">
    <source>
        <dbReference type="ARBA" id="ARBA00022989"/>
    </source>
</evidence>
<dbReference type="Gene3D" id="2.60.40.150">
    <property type="entry name" value="C2 domain"/>
    <property type="match status" value="2"/>
</dbReference>
<dbReference type="InterPro" id="IPR000008">
    <property type="entry name" value="C2_dom"/>
</dbReference>
<protein>
    <submittedName>
        <fullName evidence="6">Myoferlin-like isoform X2</fullName>
    </submittedName>
</protein>
<dbReference type="AlphaFoldDB" id="A0A7D9DNA4"/>
<keyword evidence="7" id="KW-1185">Reference proteome</keyword>
<dbReference type="Proteomes" id="UP001152795">
    <property type="component" value="Unassembled WGS sequence"/>
</dbReference>
<gene>
    <name evidence="6" type="ORF">PACLA_8A086067</name>
</gene>
<dbReference type="Pfam" id="PF00168">
    <property type="entry name" value="C2"/>
    <property type="match status" value="2"/>
</dbReference>
<sequence length="686" mass="77829">MATDSHLVISEIEVRNLGLGSSGDHKPKEVKKQYVTVSLKDKRDKTKDSGTLDPADHGESKLCTKWKESLQVSVAKDGLRRGDVVKIKFFQQAFFITGHFDTLLGKAELPVEDLISRKGTKIPFKVNLRDGNSHPIEAILKCSMEHICPGAPSDVNDNVDVSGQPLLPTSTQPLQHLPGTHPVQAIRKDVSFPEKPRDFQVRIKVIEGRHISGRNINPVVRVTVGGIKKQTQVKYTTNQPYYNQTFSFNFAAKFQELFEHDVKFEVFDSRRFRNDSLIGFYKAMTYKKSLQILITDTSAFKCLCMVILSELNCPEWLCFGILAHLIQLTQHHLTNESARCFVSDFDRYLLVVISKKIGQINQNIVGEYPRKEENSSLLHYKDGCVYAMYEMQQLTGTFQNFDDKCSSMSCSIKYNCCQQSGHCPENKICKPINSLAKPWKRFTCNCPDGYHGEDCKQPITSCQGYASGSRKSGMYKVVGSDKSMYEVYCHFDSDGAWTLVQSYSFANGSKFEGFQNPISGNHPVSENALTWNGYRLSKDRMKSIQSNSVFLRFMCDYEKQHDVNKSDYLQIPLEVYIQGYKKIINVLALTNGYTNIFTHHGDVGGIRSKHCKIRLNHFDHWPLHIHIDNANIGCKLTQLPMPSNSQGCLSHHHFHYFGGYGTHCFDKAHLCVQAKDSTSQLWFGHA</sequence>
<dbReference type="InterPro" id="IPR035892">
    <property type="entry name" value="C2_domain_sf"/>
</dbReference>
<accession>A0A7D9DNA4</accession>
<dbReference type="SUPFAM" id="SSF56496">
    <property type="entry name" value="Fibrinogen C-terminal domain-like"/>
    <property type="match status" value="1"/>
</dbReference>
<dbReference type="CDD" id="cd00054">
    <property type="entry name" value="EGF_CA"/>
    <property type="match status" value="1"/>
</dbReference>
<dbReference type="OrthoDB" id="10059618at2759"/>
<dbReference type="GO" id="GO:0061025">
    <property type="term" value="P:membrane fusion"/>
    <property type="evidence" value="ECO:0007669"/>
    <property type="project" value="TreeGrafter"/>
</dbReference>
<evidence type="ECO:0000256" key="1">
    <source>
        <dbReference type="ARBA" id="ARBA00004167"/>
    </source>
</evidence>
<dbReference type="InterPro" id="IPR037721">
    <property type="entry name" value="Ferlin"/>
</dbReference>